<feature type="transmembrane region" description="Helical" evidence="1">
    <location>
        <begin position="201"/>
        <end position="218"/>
    </location>
</feature>
<feature type="transmembrane region" description="Helical" evidence="1">
    <location>
        <begin position="128"/>
        <end position="150"/>
    </location>
</feature>
<protein>
    <recommendedName>
        <fullName evidence="4">EamA-like transporter family protein</fullName>
    </recommendedName>
</protein>
<feature type="transmembrane region" description="Helical" evidence="1">
    <location>
        <begin position="170"/>
        <end position="189"/>
    </location>
</feature>
<dbReference type="PANTHER" id="PTHR34821">
    <property type="entry name" value="INNER MEMBRANE PROTEIN YDCZ"/>
    <property type="match status" value="1"/>
</dbReference>
<feature type="transmembrane region" description="Helical" evidence="1">
    <location>
        <begin position="238"/>
        <end position="258"/>
    </location>
</feature>
<name>A0A3G3IFX6_9ARCH</name>
<dbReference type="InterPro" id="IPR037185">
    <property type="entry name" value="EmrE-like"/>
</dbReference>
<organism evidence="2 3">
    <name type="scientific">Methanomethylophilus alvi</name>
    <dbReference type="NCBI Taxonomy" id="1291540"/>
    <lineage>
        <taxon>Archaea</taxon>
        <taxon>Methanobacteriati</taxon>
        <taxon>Thermoplasmatota</taxon>
        <taxon>Thermoplasmata</taxon>
        <taxon>Methanomassiliicoccales</taxon>
        <taxon>Methanomethylophilaceae</taxon>
        <taxon>Methanomethylophilus</taxon>
    </lineage>
</organism>
<evidence type="ECO:0000256" key="1">
    <source>
        <dbReference type="SAM" id="Phobius"/>
    </source>
</evidence>
<keyword evidence="1" id="KW-1133">Transmembrane helix</keyword>
<dbReference type="GeneID" id="41321186"/>
<dbReference type="Pfam" id="PF04657">
    <property type="entry name" value="DMT_YdcZ"/>
    <property type="match status" value="2"/>
</dbReference>
<gene>
    <name evidence="2" type="ORF">BKD89_01920</name>
</gene>
<feature type="transmembrane region" description="Helical" evidence="1">
    <location>
        <begin position="101"/>
        <end position="121"/>
    </location>
</feature>
<feature type="transmembrane region" description="Helical" evidence="1">
    <location>
        <begin position="35"/>
        <end position="60"/>
    </location>
</feature>
<dbReference type="RefSeq" id="WP_015504286.1">
    <property type="nucleotide sequence ID" value="NZ_CP017686.1"/>
</dbReference>
<evidence type="ECO:0000313" key="3">
    <source>
        <dbReference type="Proteomes" id="UP000273278"/>
    </source>
</evidence>
<dbReference type="PANTHER" id="PTHR34821:SF2">
    <property type="entry name" value="INNER MEMBRANE PROTEIN YDCZ"/>
    <property type="match status" value="1"/>
</dbReference>
<dbReference type="Proteomes" id="UP000273278">
    <property type="component" value="Chromosome"/>
</dbReference>
<evidence type="ECO:0008006" key="4">
    <source>
        <dbReference type="Google" id="ProtNLM"/>
    </source>
</evidence>
<feature type="transmembrane region" description="Helical" evidence="1">
    <location>
        <begin position="72"/>
        <end position="95"/>
    </location>
</feature>
<dbReference type="GO" id="GO:0005886">
    <property type="term" value="C:plasma membrane"/>
    <property type="evidence" value="ECO:0007669"/>
    <property type="project" value="TreeGrafter"/>
</dbReference>
<feature type="transmembrane region" description="Helical" evidence="1">
    <location>
        <begin position="295"/>
        <end position="312"/>
    </location>
</feature>
<reference evidence="2 3" key="1">
    <citation type="submission" date="2016-10" db="EMBL/GenBank/DDBJ databases">
        <title>Complete genome of the TMA-utilizing, human hosted archaeon Methanomethylophilus alvus Gen. nov, sp. nov., strain Mx-05, derived from a pure culture.</title>
        <authorList>
            <person name="Brugere J.-F."/>
            <person name="Ben Hania W."/>
            <person name="Chaudhary P.P."/>
            <person name="Gaci N."/>
            <person name="Borrel G."/>
            <person name="Cao Van Tuat L."/>
            <person name="Fardeau M.-L."/>
            <person name="Harris H.M.B."/>
            <person name="O'Toole P.W."/>
            <person name="Ollivier B."/>
        </authorList>
    </citation>
    <scope>NUCLEOTIDE SEQUENCE [LARGE SCALE GENOMIC DNA]</scope>
    <source>
        <strain evidence="2 3">Mx-05</strain>
    </source>
</reference>
<evidence type="ECO:0000313" key="2">
    <source>
        <dbReference type="EMBL" id="AYQ54568.1"/>
    </source>
</evidence>
<dbReference type="SUPFAM" id="SSF103481">
    <property type="entry name" value="Multidrug resistance efflux transporter EmrE"/>
    <property type="match status" value="1"/>
</dbReference>
<feature type="transmembrane region" description="Helical" evidence="1">
    <location>
        <begin position="267"/>
        <end position="289"/>
    </location>
</feature>
<dbReference type="InterPro" id="IPR006750">
    <property type="entry name" value="YdcZ"/>
</dbReference>
<accession>A0A3G3IFX6</accession>
<keyword evidence="1" id="KW-0812">Transmembrane</keyword>
<dbReference type="EMBL" id="CP017686">
    <property type="protein sequence ID" value="AYQ54568.1"/>
    <property type="molecule type" value="Genomic_DNA"/>
</dbReference>
<proteinExistence type="predicted"/>
<dbReference type="AlphaFoldDB" id="A0A3G3IFX6"/>
<sequence>MDLVILAVFGILSGMMVLVQSPVNTALGRNVGSPVLASFISFLTGMVFLLALCIFTGTNMSISSDGIGSTPWWSYTGGICGAAIVLSFIILFSRVGAVNTVVLPLTGMLAMGAVIDQFGLFGSETYSVSALGVLGFILLAAGMVTVVTVPRHEKDGGKERIPNEDDGNSPIWYLFGIGVGVLMASQAAINGNLGIHLDSALHSALVSFVVGTAILFAACLWKRNLHDVVLVRENRVPWWMLTGGILGAAYIFFNAYLVPEIGTGTTVVLTITGQMIGSVIIDSFGLLGTVKKKTGALQIIGLALVFAGVVMVKMS</sequence>
<keyword evidence="1" id="KW-0472">Membrane</keyword>